<dbReference type="RefSeq" id="XP_030387305.1">
    <property type="nucleotide sequence ID" value="XM_030531445.1"/>
</dbReference>
<dbReference type="GeneID" id="115633928"/>
<name>A0A6J2UGT0_DROLE</name>
<evidence type="ECO:0000313" key="2">
    <source>
        <dbReference type="RefSeq" id="XP_030387305.1"/>
    </source>
</evidence>
<keyword evidence="1" id="KW-1185">Reference proteome</keyword>
<evidence type="ECO:0000313" key="1">
    <source>
        <dbReference type="Proteomes" id="UP000504634"/>
    </source>
</evidence>
<accession>A0A6J2UGT0</accession>
<reference evidence="2" key="1">
    <citation type="submission" date="2025-08" db="UniProtKB">
        <authorList>
            <consortium name="RefSeq"/>
        </authorList>
    </citation>
    <scope>IDENTIFICATION</scope>
    <source>
        <strain evidence="2">11010-0011.00</strain>
        <tissue evidence="2">Whole body</tissue>
    </source>
</reference>
<proteinExistence type="predicted"/>
<gene>
    <name evidence="2" type="primary">LOC115633928</name>
</gene>
<organism evidence="1 2">
    <name type="scientific">Drosophila lebanonensis</name>
    <name type="common">Fruit fly</name>
    <name type="synonym">Scaptodrosophila lebanonensis</name>
    <dbReference type="NCBI Taxonomy" id="7225"/>
    <lineage>
        <taxon>Eukaryota</taxon>
        <taxon>Metazoa</taxon>
        <taxon>Ecdysozoa</taxon>
        <taxon>Arthropoda</taxon>
        <taxon>Hexapoda</taxon>
        <taxon>Insecta</taxon>
        <taxon>Pterygota</taxon>
        <taxon>Neoptera</taxon>
        <taxon>Endopterygota</taxon>
        <taxon>Diptera</taxon>
        <taxon>Brachycera</taxon>
        <taxon>Muscomorpha</taxon>
        <taxon>Ephydroidea</taxon>
        <taxon>Drosophilidae</taxon>
        <taxon>Scaptodrosophila</taxon>
    </lineage>
</organism>
<dbReference type="OrthoDB" id="7870847at2759"/>
<protein>
    <submittedName>
        <fullName evidence="2">Uncharacterized protein LOC115633928</fullName>
    </submittedName>
</protein>
<sequence>MSDAPAAASSTTKSGAVQFTPNAWLTGVAVAFYSTRVLWAKLREMGVIPSLGRGKQDAGMGKNDALSQDAVEEMIQVRLLPEAEGQHFPLGTVAVAPQ</sequence>
<dbReference type="AlphaFoldDB" id="A0A6J2UGT0"/>
<dbReference type="Proteomes" id="UP000504634">
    <property type="component" value="Unplaced"/>
</dbReference>